<keyword evidence="3" id="KW-1185">Reference proteome</keyword>
<accession>A0AAX4KCA8</accession>
<gene>
    <name evidence="2" type="ORF">V865_002132</name>
</gene>
<sequence>MSHDNGISPEERYLPILERSESGEPNMTNDQSLASQLQDLRRDVQYARSTERMDYAPPSNSSRTTEIVTSTVQTTTSTGGTTNTTGQLTATHDSDHFGALQEYLDRPKQGRDQLTEMGVPEREDQDGCIIAAGFVSGIIGSDTARARR</sequence>
<reference evidence="2 3" key="1">
    <citation type="submission" date="2024-01" db="EMBL/GenBank/DDBJ databases">
        <title>Comparative genomics of Cryptococcus and Kwoniella reveals pathogenesis evolution and contrasting modes of karyotype evolution via chromosome fusion or intercentromeric recombination.</title>
        <authorList>
            <person name="Coelho M.A."/>
            <person name="David-Palma M."/>
            <person name="Shea T."/>
            <person name="Bowers K."/>
            <person name="McGinley-Smith S."/>
            <person name="Mohammad A.W."/>
            <person name="Gnirke A."/>
            <person name="Yurkov A.M."/>
            <person name="Nowrousian M."/>
            <person name="Sun S."/>
            <person name="Cuomo C.A."/>
            <person name="Heitman J."/>
        </authorList>
    </citation>
    <scope>NUCLEOTIDE SEQUENCE [LARGE SCALE GENOMIC DNA]</scope>
    <source>
        <strain evidence="2 3">PYCC6329</strain>
    </source>
</reference>
<feature type="compositionally biased region" description="Polar residues" evidence="1">
    <location>
        <begin position="23"/>
        <end position="38"/>
    </location>
</feature>
<proteinExistence type="predicted"/>
<evidence type="ECO:0000313" key="2">
    <source>
        <dbReference type="EMBL" id="WWD04067.1"/>
    </source>
</evidence>
<dbReference type="RefSeq" id="XP_066082034.1">
    <property type="nucleotide sequence ID" value="XM_066225937.1"/>
</dbReference>
<dbReference type="Proteomes" id="UP001358614">
    <property type="component" value="Chromosome 1"/>
</dbReference>
<protein>
    <submittedName>
        <fullName evidence="2">Uncharacterized protein</fullName>
    </submittedName>
</protein>
<dbReference type="AlphaFoldDB" id="A0AAX4KCA8"/>
<feature type="region of interest" description="Disordered" evidence="1">
    <location>
        <begin position="1"/>
        <end position="92"/>
    </location>
</feature>
<dbReference type="EMBL" id="CP144089">
    <property type="protein sequence ID" value="WWD04067.1"/>
    <property type="molecule type" value="Genomic_DNA"/>
</dbReference>
<organism evidence="2 3">
    <name type="scientific">Kwoniella europaea PYCC6329</name>
    <dbReference type="NCBI Taxonomy" id="1423913"/>
    <lineage>
        <taxon>Eukaryota</taxon>
        <taxon>Fungi</taxon>
        <taxon>Dikarya</taxon>
        <taxon>Basidiomycota</taxon>
        <taxon>Agaricomycotina</taxon>
        <taxon>Tremellomycetes</taxon>
        <taxon>Tremellales</taxon>
        <taxon>Cryptococcaceae</taxon>
        <taxon>Kwoniella</taxon>
    </lineage>
</organism>
<evidence type="ECO:0000256" key="1">
    <source>
        <dbReference type="SAM" id="MobiDB-lite"/>
    </source>
</evidence>
<feature type="compositionally biased region" description="Basic and acidic residues" evidence="1">
    <location>
        <begin position="39"/>
        <end position="54"/>
    </location>
</feature>
<feature type="compositionally biased region" description="Basic and acidic residues" evidence="1">
    <location>
        <begin position="1"/>
        <end position="22"/>
    </location>
</feature>
<dbReference type="KEGG" id="ker:91100936"/>
<evidence type="ECO:0000313" key="3">
    <source>
        <dbReference type="Proteomes" id="UP001358614"/>
    </source>
</evidence>
<feature type="compositionally biased region" description="Low complexity" evidence="1">
    <location>
        <begin position="64"/>
        <end position="91"/>
    </location>
</feature>
<dbReference type="GeneID" id="91100936"/>
<name>A0AAX4KCA8_9TREE</name>